<keyword evidence="8" id="KW-1185">Reference proteome</keyword>
<reference evidence="7" key="2">
    <citation type="submission" date="2018-10" db="UniProtKB">
        <authorList>
            <consortium name="EnsemblPlants"/>
        </authorList>
    </citation>
    <scope>IDENTIFICATION</scope>
</reference>
<reference evidence="7" key="1">
    <citation type="submission" date="2018-08" db="EMBL/GenBank/DDBJ databases">
        <authorList>
            <person name="Rossello M."/>
        </authorList>
    </citation>
    <scope>NUCLEOTIDE SEQUENCE [LARGE SCALE GENOMIC DNA]</scope>
    <source>
        <strain evidence="7">cv. Chinese Spring</strain>
    </source>
</reference>
<dbReference type="Pfam" id="PF00931">
    <property type="entry name" value="NB-ARC"/>
    <property type="match status" value="1"/>
</dbReference>
<name>A0A3B6FXA1_WHEAT</name>
<keyword evidence="4" id="KW-0547">Nucleotide-binding</keyword>
<keyword evidence="3" id="KW-0611">Plant defense</keyword>
<dbReference type="Gene3D" id="1.10.8.430">
    <property type="entry name" value="Helical domain of apoptotic protease-activating factors"/>
    <property type="match status" value="1"/>
</dbReference>
<dbReference type="PaxDb" id="4565-Traes_3B_3F946B6C7.1"/>
<sequence>MCLHVIFVTTSRGCSVQTIEEYILKKLRIPEGGNVECQRQIIYEFLKIRSFLILLDDLWEQIDLQAVGVPYPLGIVNQLERKVVLTTRLRKVCGEMEVSEVLKVACLQETDAWQLFKEKVSGETLSSSPRIETLARELVKELKGLPLALIVIGKAMYPKTDPIEWEYAIQHMHRSCCIKDNPLSLENVFGQHKFSYDNLRNDTLKHCFLTCALWPEDWEIIKADLDQCCIGLVLVDECDIRRSYTKAYSIIGDLRDACLLENWGNWYGFVKVHDVIRGMALWISCGYGDDNNKWFIRAEAGAEESISIPWSKPEYISLMLNGMKKLPPFGFDHRPMKLTVLCLQHNYFDGSIAETVKNFTSLTYLDLRTNLLKNICEELCSLANLEYFDLSHNPNICELPHYFRNLTKLKFLYLLCTIIRRVPEEVISNLKALQVIDLRTCRAYVGGGPVNFIPNIFQELGTLDHFKAAGIEADGFDEYETLREAAKLPIRSLRLGSLKRTHEFGLSDILSIKFARRTLYELDIIQSNMEQIIVRDESSYHFGALNKLLLWFLVNLRGLRWLGRSPTSIFPKLTCLDVNSCSKLENLSWVMYVPCLEHLEVRFSNIMAEAFPGTEHHGEIMSMDQESSMKSNGTFSCLKYLHLSDNPKLVTIYDDNVMFPFLEQLVLTKSPELIRLPFRMHRLPLKLQELQFYDVECWDRLECDEGVKYFL</sequence>
<organism evidence="7">
    <name type="scientific">Triticum aestivum</name>
    <name type="common">Wheat</name>
    <dbReference type="NCBI Taxonomy" id="4565"/>
    <lineage>
        <taxon>Eukaryota</taxon>
        <taxon>Viridiplantae</taxon>
        <taxon>Streptophyta</taxon>
        <taxon>Embryophyta</taxon>
        <taxon>Tracheophyta</taxon>
        <taxon>Spermatophyta</taxon>
        <taxon>Magnoliopsida</taxon>
        <taxon>Liliopsida</taxon>
        <taxon>Poales</taxon>
        <taxon>Poaceae</taxon>
        <taxon>BOP clade</taxon>
        <taxon>Pooideae</taxon>
        <taxon>Triticodae</taxon>
        <taxon>Triticeae</taxon>
        <taxon>Triticinae</taxon>
        <taxon>Triticum</taxon>
    </lineage>
</organism>
<dbReference type="InterPro" id="IPR050905">
    <property type="entry name" value="Plant_NBS-LRR"/>
</dbReference>
<dbReference type="OrthoDB" id="675885at2759"/>
<dbReference type="InterPro" id="IPR027417">
    <property type="entry name" value="P-loop_NTPase"/>
</dbReference>
<feature type="domain" description="NB-ARC" evidence="5">
    <location>
        <begin position="5"/>
        <end position="123"/>
    </location>
</feature>
<dbReference type="Gramene" id="TraesNOR3B03G01795600.1">
    <property type="protein sequence ID" value="TraesNOR3B03G01795600.1.CDS1"/>
    <property type="gene ID" value="TraesNOR3B03G01795600"/>
</dbReference>
<dbReference type="FunFam" id="1.10.8.430:FF:000003">
    <property type="entry name" value="Probable disease resistance protein At5g66910"/>
    <property type="match status" value="1"/>
</dbReference>
<dbReference type="EnsemblPlants" id="TraesCS3B02G548200.1">
    <property type="protein sequence ID" value="TraesCS3B02G548200.1.cds1"/>
    <property type="gene ID" value="TraesCS3B02G548200"/>
</dbReference>
<dbReference type="SUPFAM" id="SSF52540">
    <property type="entry name" value="P-loop containing nucleoside triphosphate hydrolases"/>
    <property type="match status" value="1"/>
</dbReference>
<evidence type="ECO:0000256" key="4">
    <source>
        <dbReference type="ARBA" id="ARBA00022840"/>
    </source>
</evidence>
<dbReference type="GO" id="GO:0005524">
    <property type="term" value="F:ATP binding"/>
    <property type="evidence" value="ECO:0007669"/>
    <property type="project" value="UniProtKB-KW"/>
</dbReference>
<evidence type="ECO:0000259" key="6">
    <source>
        <dbReference type="Pfam" id="PF23598"/>
    </source>
</evidence>
<feature type="domain" description="Disease resistance R13L4/SHOC-2-like LRR" evidence="6">
    <location>
        <begin position="338"/>
        <end position="692"/>
    </location>
</feature>
<comment type="similarity">
    <text evidence="1">Belongs to the disease resistance NB-LRR family.</text>
</comment>
<dbReference type="PANTHER" id="PTHR33463">
    <property type="entry name" value="NB-ARC DOMAIN-CONTAINING PROTEIN-RELATED"/>
    <property type="match status" value="1"/>
</dbReference>
<dbReference type="Gramene" id="TraesKAR3B01G0529050.1">
    <property type="protein sequence ID" value="cds.TraesKAR3B01G0529050.1"/>
    <property type="gene ID" value="TraesKAR3B01G0529050"/>
</dbReference>
<evidence type="ECO:0000256" key="3">
    <source>
        <dbReference type="ARBA" id="ARBA00022821"/>
    </source>
</evidence>
<dbReference type="PRINTS" id="PR00364">
    <property type="entry name" value="DISEASERSIST"/>
</dbReference>
<evidence type="ECO:0000256" key="1">
    <source>
        <dbReference type="ARBA" id="ARBA00008894"/>
    </source>
</evidence>
<dbReference type="GO" id="GO:0009626">
    <property type="term" value="P:plant-type hypersensitive response"/>
    <property type="evidence" value="ECO:0007669"/>
    <property type="project" value="UniProtKB-ARBA"/>
</dbReference>
<evidence type="ECO:0000313" key="8">
    <source>
        <dbReference type="Proteomes" id="UP000019116"/>
    </source>
</evidence>
<dbReference type="Gramene" id="TraesCS3B03G1364100.1">
    <property type="protein sequence ID" value="TraesCS3B03G1364100.1.CDS1"/>
    <property type="gene ID" value="TraesCS3B03G1364100"/>
</dbReference>
<dbReference type="STRING" id="4565.A0A3B6FXA1"/>
<dbReference type="GO" id="GO:0002758">
    <property type="term" value="P:innate immune response-activating signaling pathway"/>
    <property type="evidence" value="ECO:0007669"/>
    <property type="project" value="UniProtKB-ARBA"/>
</dbReference>
<protein>
    <submittedName>
        <fullName evidence="7">Uncharacterized protein</fullName>
    </submittedName>
</protein>
<keyword evidence="2" id="KW-0677">Repeat</keyword>
<dbReference type="Proteomes" id="UP000019116">
    <property type="component" value="Chromosome 3B"/>
</dbReference>
<dbReference type="Gene3D" id="3.40.50.300">
    <property type="entry name" value="P-loop containing nucleotide triphosphate hydrolases"/>
    <property type="match status" value="1"/>
</dbReference>
<dbReference type="SMR" id="A0A3B6FXA1"/>
<accession>A0A3B6FXA1</accession>
<dbReference type="Pfam" id="PF23598">
    <property type="entry name" value="LRR_14"/>
    <property type="match status" value="1"/>
</dbReference>
<keyword evidence="4" id="KW-0067">ATP-binding</keyword>
<dbReference type="InterPro" id="IPR042197">
    <property type="entry name" value="Apaf_helical"/>
</dbReference>
<evidence type="ECO:0000256" key="2">
    <source>
        <dbReference type="ARBA" id="ARBA00022737"/>
    </source>
</evidence>
<dbReference type="InterPro" id="IPR002182">
    <property type="entry name" value="NB-ARC"/>
</dbReference>
<dbReference type="InterPro" id="IPR055414">
    <property type="entry name" value="LRR_R13L4/SHOC2-like"/>
</dbReference>
<dbReference type="AlphaFoldDB" id="A0A3B6FXA1"/>
<dbReference type="PANTHER" id="PTHR33463:SF207">
    <property type="entry name" value="AAA+ ATPASE DOMAIN-CONTAINING PROTEIN"/>
    <property type="match status" value="1"/>
</dbReference>
<dbReference type="InterPro" id="IPR032675">
    <property type="entry name" value="LRR_dom_sf"/>
</dbReference>
<dbReference type="FunFam" id="1.10.10.10:FF:000322">
    <property type="entry name" value="Probable disease resistance protein At1g63360"/>
    <property type="match status" value="1"/>
</dbReference>
<dbReference type="SUPFAM" id="SSF52058">
    <property type="entry name" value="L domain-like"/>
    <property type="match status" value="1"/>
</dbReference>
<evidence type="ECO:0000259" key="5">
    <source>
        <dbReference type="Pfam" id="PF00931"/>
    </source>
</evidence>
<dbReference type="Gene3D" id="3.80.10.10">
    <property type="entry name" value="Ribonuclease Inhibitor"/>
    <property type="match status" value="1"/>
</dbReference>
<proteinExistence type="inferred from homology"/>
<dbReference type="Gramene" id="TraesCS3B02G548200.1">
    <property type="protein sequence ID" value="TraesCS3B02G548200.1.cds1"/>
    <property type="gene ID" value="TraesCS3B02G548200"/>
</dbReference>
<dbReference type="GO" id="GO:0043531">
    <property type="term" value="F:ADP binding"/>
    <property type="evidence" value="ECO:0007669"/>
    <property type="project" value="InterPro"/>
</dbReference>
<evidence type="ECO:0000313" key="7">
    <source>
        <dbReference type="EnsemblPlants" id="TraesCS3B02G548200.1.cds1"/>
    </source>
</evidence>
<dbReference type="GO" id="GO:0042742">
    <property type="term" value="P:defense response to bacterium"/>
    <property type="evidence" value="ECO:0007669"/>
    <property type="project" value="UniProtKB-ARBA"/>
</dbReference>
<dbReference type="OMA" id="ACLLENW"/>